<dbReference type="InterPro" id="IPR000620">
    <property type="entry name" value="EamA_dom"/>
</dbReference>
<feature type="transmembrane region" description="Helical" evidence="6">
    <location>
        <begin position="12"/>
        <end position="35"/>
    </location>
</feature>
<feature type="transmembrane region" description="Helical" evidence="6">
    <location>
        <begin position="222"/>
        <end position="241"/>
    </location>
</feature>
<dbReference type="EMBL" id="JAPNTZ010000023">
    <property type="protein sequence ID" value="MCY1145087.1"/>
    <property type="molecule type" value="Genomic_DNA"/>
</dbReference>
<evidence type="ECO:0000313" key="8">
    <source>
        <dbReference type="EMBL" id="MCY1145087.1"/>
    </source>
</evidence>
<sequence>MLVSEYPRTRAANGLPYLIVAGFLWGAGGLTGTLLAREGGLSPLGVAAGRLGVGGLLLVAFLVVTRQKFPRGRAAWTRIVVLGLLAAEFQATYFAAVARTGVSLATLLTIGASPVLVLLAEAVTGRRRLTPKVVATAVLALAGLGLLVGVPADGLDLGRMLTGGGFALLAATGFATMTLVAARPVEGLDELVSTGVGFTLGAIALAPLAVAGGLSFTVTPASIALLLALGVGPTALGYAAYFRGLRTSAAGTAALMALLEPLVGTALAVLILGERLGAAGWVGAVLLIVALGLESRSSAVK</sequence>
<feature type="transmembrane region" description="Helical" evidence="6">
    <location>
        <begin position="41"/>
        <end position="64"/>
    </location>
</feature>
<dbReference type="RefSeq" id="WP_267569675.1">
    <property type="nucleotide sequence ID" value="NZ_JAPNTZ010000023.1"/>
</dbReference>
<comment type="caution">
    <text evidence="8">The sequence shown here is derived from an EMBL/GenBank/DDBJ whole genome shotgun (WGS) entry which is preliminary data.</text>
</comment>
<keyword evidence="9" id="KW-1185">Reference proteome</keyword>
<dbReference type="SUPFAM" id="SSF103481">
    <property type="entry name" value="Multidrug resistance efflux transporter EmrE"/>
    <property type="match status" value="2"/>
</dbReference>
<feature type="transmembrane region" description="Helical" evidence="6">
    <location>
        <begin position="253"/>
        <end position="272"/>
    </location>
</feature>
<keyword evidence="5 6" id="KW-0472">Membrane</keyword>
<dbReference type="PANTHER" id="PTHR32322">
    <property type="entry name" value="INNER MEMBRANE TRANSPORTER"/>
    <property type="match status" value="1"/>
</dbReference>
<evidence type="ECO:0000259" key="7">
    <source>
        <dbReference type="Pfam" id="PF00892"/>
    </source>
</evidence>
<comment type="similarity">
    <text evidence="2">Belongs to the EamA transporter family.</text>
</comment>
<proteinExistence type="inferred from homology"/>
<feature type="domain" description="EamA" evidence="7">
    <location>
        <begin position="14"/>
        <end position="148"/>
    </location>
</feature>
<feature type="transmembrane region" description="Helical" evidence="6">
    <location>
        <begin position="194"/>
        <end position="216"/>
    </location>
</feature>
<feature type="transmembrane region" description="Helical" evidence="6">
    <location>
        <begin position="133"/>
        <end position="152"/>
    </location>
</feature>
<reference evidence="8" key="1">
    <citation type="submission" date="2022-11" db="EMBL/GenBank/DDBJ databases">
        <authorList>
            <person name="Somphong A."/>
            <person name="Phongsopitanun W."/>
        </authorList>
    </citation>
    <scope>NUCLEOTIDE SEQUENCE</scope>
    <source>
        <strain evidence="8">Pm04-4</strain>
    </source>
</reference>
<dbReference type="Pfam" id="PF00892">
    <property type="entry name" value="EamA"/>
    <property type="match status" value="2"/>
</dbReference>
<feature type="transmembrane region" description="Helical" evidence="6">
    <location>
        <begin position="164"/>
        <end position="182"/>
    </location>
</feature>
<evidence type="ECO:0000256" key="1">
    <source>
        <dbReference type="ARBA" id="ARBA00004141"/>
    </source>
</evidence>
<evidence type="ECO:0000256" key="3">
    <source>
        <dbReference type="ARBA" id="ARBA00022692"/>
    </source>
</evidence>
<name>A0ABT4BEW7_9ACTN</name>
<gene>
    <name evidence="8" type="ORF">OWR29_44410</name>
</gene>
<dbReference type="InterPro" id="IPR037185">
    <property type="entry name" value="EmrE-like"/>
</dbReference>
<keyword evidence="4 6" id="KW-1133">Transmembrane helix</keyword>
<comment type="subcellular location">
    <subcellularLocation>
        <location evidence="1">Membrane</location>
        <topology evidence="1">Multi-pass membrane protein</topology>
    </subcellularLocation>
</comment>
<dbReference type="PANTHER" id="PTHR32322:SF2">
    <property type="entry name" value="EAMA DOMAIN-CONTAINING PROTEIN"/>
    <property type="match status" value="1"/>
</dbReference>
<feature type="transmembrane region" description="Helical" evidence="6">
    <location>
        <begin position="278"/>
        <end position="295"/>
    </location>
</feature>
<evidence type="ECO:0000256" key="5">
    <source>
        <dbReference type="ARBA" id="ARBA00023136"/>
    </source>
</evidence>
<feature type="transmembrane region" description="Helical" evidence="6">
    <location>
        <begin position="102"/>
        <end position="121"/>
    </location>
</feature>
<keyword evidence="3 6" id="KW-0812">Transmembrane</keyword>
<dbReference type="Proteomes" id="UP001151002">
    <property type="component" value="Unassembled WGS sequence"/>
</dbReference>
<organism evidence="8 9">
    <name type="scientific">Paractinoplanes pyxinae</name>
    <dbReference type="NCBI Taxonomy" id="2997416"/>
    <lineage>
        <taxon>Bacteria</taxon>
        <taxon>Bacillati</taxon>
        <taxon>Actinomycetota</taxon>
        <taxon>Actinomycetes</taxon>
        <taxon>Micromonosporales</taxon>
        <taxon>Micromonosporaceae</taxon>
        <taxon>Paractinoplanes</taxon>
    </lineage>
</organism>
<dbReference type="InterPro" id="IPR050638">
    <property type="entry name" value="AA-Vitamin_Transporters"/>
</dbReference>
<accession>A0ABT4BEW7</accession>
<feature type="domain" description="EamA" evidence="7">
    <location>
        <begin position="165"/>
        <end position="291"/>
    </location>
</feature>
<feature type="transmembrane region" description="Helical" evidence="6">
    <location>
        <begin position="76"/>
        <end position="96"/>
    </location>
</feature>
<evidence type="ECO:0000256" key="2">
    <source>
        <dbReference type="ARBA" id="ARBA00007362"/>
    </source>
</evidence>
<protein>
    <submittedName>
        <fullName evidence="8">EamA family transporter</fullName>
    </submittedName>
</protein>
<evidence type="ECO:0000256" key="6">
    <source>
        <dbReference type="SAM" id="Phobius"/>
    </source>
</evidence>
<evidence type="ECO:0000256" key="4">
    <source>
        <dbReference type="ARBA" id="ARBA00022989"/>
    </source>
</evidence>
<evidence type="ECO:0000313" key="9">
    <source>
        <dbReference type="Proteomes" id="UP001151002"/>
    </source>
</evidence>